<proteinExistence type="predicted"/>
<dbReference type="InterPro" id="IPR034683">
    <property type="entry name" value="IspD/TarI"/>
</dbReference>
<keyword evidence="4" id="KW-1185">Reference proteome</keyword>
<dbReference type="RefSeq" id="WP_284101862.1">
    <property type="nucleotide sequence ID" value="NZ_JARRAF010000020.1"/>
</dbReference>
<reference evidence="3" key="1">
    <citation type="submission" date="2023-03" db="EMBL/GenBank/DDBJ databases">
        <title>Chitinimonas shenzhenensis gen. nov., sp. nov., a novel member of family Burkholderiaceae isolated from activated sludge collected in Shen Zhen, China.</title>
        <authorList>
            <person name="Wang X."/>
        </authorList>
    </citation>
    <scope>NUCLEOTIDE SEQUENCE</scope>
    <source>
        <strain evidence="3">DQS-5</strain>
    </source>
</reference>
<evidence type="ECO:0000313" key="4">
    <source>
        <dbReference type="Proteomes" id="UP001172778"/>
    </source>
</evidence>
<name>A0ABT7DZR1_9NEIS</name>
<dbReference type="PANTHER" id="PTHR32125:SF4">
    <property type="entry name" value="2-C-METHYL-D-ERYTHRITOL 4-PHOSPHATE CYTIDYLYLTRANSFERASE, CHLOROPLASTIC"/>
    <property type="match status" value="1"/>
</dbReference>
<dbReference type="Gene3D" id="3.90.550.10">
    <property type="entry name" value="Spore Coat Polysaccharide Biosynthesis Protein SpsA, Chain A"/>
    <property type="match status" value="1"/>
</dbReference>
<dbReference type="InterPro" id="IPR029044">
    <property type="entry name" value="Nucleotide-diphossugar_trans"/>
</dbReference>
<dbReference type="Proteomes" id="UP001172778">
    <property type="component" value="Unassembled WGS sequence"/>
</dbReference>
<evidence type="ECO:0000256" key="2">
    <source>
        <dbReference type="ARBA" id="ARBA00022695"/>
    </source>
</evidence>
<dbReference type="InterPro" id="IPR050088">
    <property type="entry name" value="IspD/TarI_cytidylyltransf_bact"/>
</dbReference>
<dbReference type="Pfam" id="PF01128">
    <property type="entry name" value="IspD"/>
    <property type="match status" value="1"/>
</dbReference>
<comment type="caution">
    <text evidence="3">The sequence shown here is derived from an EMBL/GenBank/DDBJ whole genome shotgun (WGS) entry which is preliminary data.</text>
</comment>
<dbReference type="PANTHER" id="PTHR32125">
    <property type="entry name" value="2-C-METHYL-D-ERYTHRITOL 4-PHOSPHATE CYTIDYLYLTRANSFERASE, CHLOROPLASTIC"/>
    <property type="match status" value="1"/>
</dbReference>
<evidence type="ECO:0000256" key="1">
    <source>
        <dbReference type="ARBA" id="ARBA00022679"/>
    </source>
</evidence>
<dbReference type="SUPFAM" id="SSF53448">
    <property type="entry name" value="Nucleotide-diphospho-sugar transferases"/>
    <property type="match status" value="1"/>
</dbReference>
<protein>
    <submittedName>
        <fullName evidence="3">2-C-methyl-D-erythritol 4-phosphate cytidylyltransferase</fullName>
    </submittedName>
</protein>
<keyword evidence="1" id="KW-0808">Transferase</keyword>
<sequence>MTAGPIYTDLAVLIPAAGSGNRLGLGPKALLQLNEAPLVQWVARKALSVATEVVIACRPQDLATVSELCPGCRCVPGGDSRQQTVQQLFAASQAPWLLLHDVARPFVTATLLRQVFAAAQASGAAAALLDPEVPVGLIAEGLITRHFPREQIGIFQSPQVFSRQAMQAALAYARQNGLQTQSTLQLVLATGAIVQSVPGEKANIKITTPEDWLMAQCLTRYLT</sequence>
<evidence type="ECO:0000313" key="3">
    <source>
        <dbReference type="EMBL" id="MDK2125550.1"/>
    </source>
</evidence>
<organism evidence="3 4">
    <name type="scientific">Parachitinimonas caeni</name>
    <dbReference type="NCBI Taxonomy" id="3031301"/>
    <lineage>
        <taxon>Bacteria</taxon>
        <taxon>Pseudomonadati</taxon>
        <taxon>Pseudomonadota</taxon>
        <taxon>Betaproteobacteria</taxon>
        <taxon>Neisseriales</taxon>
        <taxon>Chitinibacteraceae</taxon>
        <taxon>Parachitinimonas</taxon>
    </lineage>
</organism>
<gene>
    <name evidence="3" type="ORF">PZA18_15960</name>
</gene>
<accession>A0ABT7DZR1</accession>
<dbReference type="EMBL" id="JARRAF010000020">
    <property type="protein sequence ID" value="MDK2125550.1"/>
    <property type="molecule type" value="Genomic_DNA"/>
</dbReference>
<keyword evidence="2 3" id="KW-0548">Nucleotidyltransferase</keyword>
<dbReference type="GO" id="GO:0016779">
    <property type="term" value="F:nucleotidyltransferase activity"/>
    <property type="evidence" value="ECO:0007669"/>
    <property type="project" value="UniProtKB-KW"/>
</dbReference>